<feature type="active site" evidence="9">
    <location>
        <position position="75"/>
    </location>
</feature>
<evidence type="ECO:0000256" key="1">
    <source>
        <dbReference type="ARBA" id="ARBA00002974"/>
    </source>
</evidence>
<accession>A0A840RF12</accession>
<dbReference type="CDD" id="cd08153">
    <property type="entry name" value="srpA_like"/>
    <property type="match status" value="1"/>
</dbReference>
<evidence type="ECO:0000256" key="5">
    <source>
        <dbReference type="ARBA" id="ARBA00022723"/>
    </source>
</evidence>
<dbReference type="Gene3D" id="2.40.180.10">
    <property type="entry name" value="Catalase core domain"/>
    <property type="match status" value="1"/>
</dbReference>
<dbReference type="PROSITE" id="PS51402">
    <property type="entry name" value="CATALASE_3"/>
    <property type="match status" value="1"/>
</dbReference>
<dbReference type="GO" id="GO:0020037">
    <property type="term" value="F:heme binding"/>
    <property type="evidence" value="ECO:0007669"/>
    <property type="project" value="InterPro"/>
</dbReference>
<dbReference type="Gene3D" id="1.20.1280.120">
    <property type="match status" value="1"/>
</dbReference>
<comment type="function">
    <text evidence="8">Has an organic peroxide-dependent peroxidase activity.</text>
</comment>
<evidence type="ECO:0000256" key="3">
    <source>
        <dbReference type="ARBA" id="ARBA00022559"/>
    </source>
</evidence>
<comment type="function">
    <text evidence="1">Decomposes hydrogen peroxide into water and oxygen; serves to protect cells from the toxic effects of hydrogen peroxide.</text>
</comment>
<gene>
    <name evidence="13" type="ORF">HNQ50_001709</name>
</gene>
<protein>
    <recommendedName>
        <fullName evidence="8">Catalase-related peroxidase</fullName>
        <ecNumber evidence="8">1.11.1.-</ecNumber>
    </recommendedName>
</protein>
<name>A0A840RF12_9NEIS</name>
<dbReference type="AlphaFoldDB" id="A0A840RF12"/>
<dbReference type="GO" id="GO:0004096">
    <property type="term" value="F:catalase activity"/>
    <property type="evidence" value="ECO:0007669"/>
    <property type="project" value="InterPro"/>
</dbReference>
<keyword evidence="11" id="KW-0472">Membrane</keyword>
<comment type="caution">
    <text evidence="13">The sequence shown here is derived from an EMBL/GenBank/DDBJ whole genome shotgun (WGS) entry which is preliminary data.</text>
</comment>
<dbReference type="PIRSF" id="PIRSF000296">
    <property type="entry name" value="SrpA"/>
    <property type="match status" value="1"/>
</dbReference>
<sequence length="361" mass="38326">MSPPHSPGLLRRLSGVPADAPLLVPAAVIGLTAVGLVAAFCFAAGWIGPERLGPKRIINTFNANFGEHPGFRRNHAKGVCVDGYFDGNGNAVGLSVASVFGQNRTPVTGRFAIPGGNPAAPDAGGPVRSLALLFQLPDGQQWRTGMNNTPVFVVNTPQGFYAQLLATAPDPKTGKPDPAKVAAFFAAHPESAAFRSWVKTHAPSSGFANGSYYSINAFKLIDGHGGERYVRWTFVPDTPYQPLDATQKHPADFLQADLQTQLAQGPLLWHLQLTLADTDDITNDATRAWPEGRQVIDAGTLTLISAAPQQGGDCRDINYDPTILPHGIAISDDPLLAARSAAYSRSFNKRTAEEAAQGARS</sequence>
<organism evidence="13 14">
    <name type="scientific">Silvimonas terrae</name>
    <dbReference type="NCBI Taxonomy" id="300266"/>
    <lineage>
        <taxon>Bacteria</taxon>
        <taxon>Pseudomonadati</taxon>
        <taxon>Pseudomonadota</taxon>
        <taxon>Betaproteobacteria</taxon>
        <taxon>Neisseriales</taxon>
        <taxon>Chitinibacteraceae</taxon>
        <taxon>Silvimonas</taxon>
    </lineage>
</organism>
<evidence type="ECO:0000256" key="7">
    <source>
        <dbReference type="ARBA" id="ARBA00023004"/>
    </source>
</evidence>
<dbReference type="InterPro" id="IPR020835">
    <property type="entry name" value="Catalase_sf"/>
</dbReference>
<evidence type="ECO:0000313" key="14">
    <source>
        <dbReference type="Proteomes" id="UP000543030"/>
    </source>
</evidence>
<keyword evidence="14" id="KW-1185">Reference proteome</keyword>
<dbReference type="GO" id="GO:0046872">
    <property type="term" value="F:metal ion binding"/>
    <property type="evidence" value="ECO:0007669"/>
    <property type="project" value="UniProtKB-KW"/>
</dbReference>
<dbReference type="InterPro" id="IPR018028">
    <property type="entry name" value="Catalase"/>
</dbReference>
<keyword evidence="3 8" id="KW-0575">Peroxidase</keyword>
<keyword evidence="7 8" id="KW-0408">Iron</keyword>
<keyword evidence="4 8" id="KW-0349">Heme</keyword>
<evidence type="ECO:0000256" key="9">
    <source>
        <dbReference type="PIRSR" id="PIRSR000296-1"/>
    </source>
</evidence>
<dbReference type="InterPro" id="IPR024168">
    <property type="entry name" value="Catalase_SrpA-type_pred"/>
</dbReference>
<dbReference type="EC" id="1.11.1.-" evidence="8"/>
<evidence type="ECO:0000256" key="6">
    <source>
        <dbReference type="ARBA" id="ARBA00023002"/>
    </source>
</evidence>
<dbReference type="GO" id="GO:0042744">
    <property type="term" value="P:hydrogen peroxide catabolic process"/>
    <property type="evidence" value="ECO:0007669"/>
    <property type="project" value="TreeGrafter"/>
</dbReference>
<feature type="domain" description="Catalase core" evidence="12">
    <location>
        <begin position="31"/>
        <end position="360"/>
    </location>
</feature>
<dbReference type="GO" id="GO:0005737">
    <property type="term" value="C:cytoplasm"/>
    <property type="evidence" value="ECO:0007669"/>
    <property type="project" value="TreeGrafter"/>
</dbReference>
<comment type="similarity">
    <text evidence="2 8">Belongs to the catalase family.</text>
</comment>
<reference evidence="13 14" key="1">
    <citation type="submission" date="2020-08" db="EMBL/GenBank/DDBJ databases">
        <title>Genomic Encyclopedia of Type Strains, Phase IV (KMG-IV): sequencing the most valuable type-strain genomes for metagenomic binning, comparative biology and taxonomic classification.</title>
        <authorList>
            <person name="Goeker M."/>
        </authorList>
    </citation>
    <scope>NUCLEOTIDE SEQUENCE [LARGE SCALE GENOMIC DNA]</scope>
    <source>
        <strain evidence="13 14">DSM 18233</strain>
    </source>
</reference>
<feature type="binding site" description="axial binding residue" evidence="10">
    <location>
        <position position="343"/>
    </location>
    <ligand>
        <name>heme</name>
        <dbReference type="ChEBI" id="CHEBI:30413"/>
    </ligand>
    <ligandPart>
        <name>Fe</name>
        <dbReference type="ChEBI" id="CHEBI:18248"/>
    </ligandPart>
</feature>
<proteinExistence type="inferred from homology"/>
<evidence type="ECO:0000256" key="10">
    <source>
        <dbReference type="PIRSR" id="PIRSR000296-2"/>
    </source>
</evidence>
<dbReference type="InterPro" id="IPR011614">
    <property type="entry name" value="Catalase_core"/>
</dbReference>
<evidence type="ECO:0000256" key="2">
    <source>
        <dbReference type="ARBA" id="ARBA00005329"/>
    </source>
</evidence>
<keyword evidence="6 8" id="KW-0560">Oxidoreductase</keyword>
<keyword evidence="11" id="KW-0812">Transmembrane</keyword>
<dbReference type="RefSeq" id="WP_184099504.1">
    <property type="nucleotide sequence ID" value="NZ_JACHHN010000003.1"/>
</dbReference>
<dbReference type="Pfam" id="PF00199">
    <property type="entry name" value="Catalase"/>
    <property type="match status" value="1"/>
</dbReference>
<comment type="cofactor">
    <cofactor evidence="8">
        <name>heme</name>
        <dbReference type="ChEBI" id="CHEBI:30413"/>
    </cofactor>
</comment>
<evidence type="ECO:0000256" key="11">
    <source>
        <dbReference type="SAM" id="Phobius"/>
    </source>
</evidence>
<dbReference type="EMBL" id="JACHHN010000003">
    <property type="protein sequence ID" value="MBB5190986.1"/>
    <property type="molecule type" value="Genomic_DNA"/>
</dbReference>
<evidence type="ECO:0000259" key="12">
    <source>
        <dbReference type="SMART" id="SM01060"/>
    </source>
</evidence>
<dbReference type="SMART" id="SM01060">
    <property type="entry name" value="Catalase"/>
    <property type="match status" value="1"/>
</dbReference>
<evidence type="ECO:0000313" key="13">
    <source>
        <dbReference type="EMBL" id="MBB5190986.1"/>
    </source>
</evidence>
<feature type="transmembrane region" description="Helical" evidence="11">
    <location>
        <begin position="20"/>
        <end position="47"/>
    </location>
</feature>
<dbReference type="SUPFAM" id="SSF56634">
    <property type="entry name" value="Heme-dependent catalase-like"/>
    <property type="match status" value="1"/>
</dbReference>
<keyword evidence="5 8" id="KW-0479">Metal-binding</keyword>
<dbReference type="GO" id="GO:0042542">
    <property type="term" value="P:response to hydrogen peroxide"/>
    <property type="evidence" value="ECO:0007669"/>
    <property type="project" value="TreeGrafter"/>
</dbReference>
<dbReference type="PANTHER" id="PTHR11465:SF9">
    <property type="entry name" value="CATALASE"/>
    <property type="match status" value="1"/>
</dbReference>
<keyword evidence="11" id="KW-1133">Transmembrane helix</keyword>
<dbReference type="PRINTS" id="PR00067">
    <property type="entry name" value="CATALASE"/>
</dbReference>
<evidence type="ECO:0000256" key="4">
    <source>
        <dbReference type="ARBA" id="ARBA00022617"/>
    </source>
</evidence>
<dbReference type="PANTHER" id="PTHR11465">
    <property type="entry name" value="CATALASE"/>
    <property type="match status" value="1"/>
</dbReference>
<evidence type="ECO:0000256" key="8">
    <source>
        <dbReference type="PIRNR" id="PIRNR000296"/>
    </source>
</evidence>
<dbReference type="Proteomes" id="UP000543030">
    <property type="component" value="Unassembled WGS sequence"/>
</dbReference>